<dbReference type="GO" id="GO:0006388">
    <property type="term" value="P:tRNA splicing, via endonucleolytic cleavage and ligation"/>
    <property type="evidence" value="ECO:0007669"/>
    <property type="project" value="UniProtKB-UniRule"/>
</dbReference>
<proteinExistence type="inferred from homology"/>
<comment type="similarity">
    <text evidence="1 5">Belongs to the KptA/TPT1 family.</text>
</comment>
<dbReference type="Pfam" id="PF01885">
    <property type="entry name" value="PTS_2-RNA"/>
    <property type="match status" value="1"/>
</dbReference>
<dbReference type="Proteomes" id="UP000077927">
    <property type="component" value="Chromosome 2"/>
</dbReference>
<dbReference type="PANTHER" id="PTHR12684">
    <property type="entry name" value="PUTATIVE PHOSPHOTRANSFERASE"/>
    <property type="match status" value="1"/>
</dbReference>
<keyword evidence="2 5" id="KW-0808">Transferase</keyword>
<keyword evidence="3 5" id="KW-0520">NAD</keyword>
<comment type="function">
    <text evidence="4 5">Removes the 2'-phosphate from RNA via an intermediate in which the phosphate is ADP-ribosylated by NAD followed by a presumed transesterification to release the RNA and generate ADP-ribose 1''-2''-cyclic phosphate (APPR&gt;P). May function as an ADP-ribosylase.</text>
</comment>
<dbReference type="HAMAP" id="MF_00299">
    <property type="entry name" value="KptA"/>
    <property type="match status" value="1"/>
</dbReference>
<dbReference type="Gene3D" id="3.20.170.30">
    <property type="match status" value="1"/>
</dbReference>
<dbReference type="KEGG" id="rin:ACS15_5291"/>
<dbReference type="InterPro" id="IPR042081">
    <property type="entry name" value="RNA_2'-PTrans_C"/>
</dbReference>
<dbReference type="InterPro" id="IPR022928">
    <property type="entry name" value="RNA_2'-PTrans_KptA"/>
</dbReference>
<dbReference type="PANTHER" id="PTHR12684:SF2">
    <property type="entry name" value="TRNA 2'-PHOSPHOTRANSFERASE 1"/>
    <property type="match status" value="1"/>
</dbReference>
<dbReference type="InterPro" id="IPR002745">
    <property type="entry name" value="Ptrans_KptA/Tpt1"/>
</dbReference>
<dbReference type="NCBIfam" id="NF002014">
    <property type="entry name" value="PRK00819.1-4"/>
    <property type="match status" value="1"/>
</dbReference>
<evidence type="ECO:0000313" key="6">
    <source>
        <dbReference type="EMBL" id="ANH75768.1"/>
    </source>
</evidence>
<evidence type="ECO:0000313" key="7">
    <source>
        <dbReference type="Proteomes" id="UP000077927"/>
    </source>
</evidence>
<dbReference type="EMBL" id="CP012606">
    <property type="protein sequence ID" value="ANH75768.1"/>
    <property type="molecule type" value="Genomic_DNA"/>
</dbReference>
<sequence length="182" mass="19933">MNPSELKSLSKFLSLILRHEPEHIGLALDDAGWAGIDSLLEKAAASGRPMAREQLEAVVETSDKKRFAISEDGLRIRANQGHSIDVDLGLRPAAPPEVLYHGTATRFLESILATGLDKRQRHHVHLTTDPSTARLVGQRYGVVVVPTVDAARMHAEGHTFFRSENGVWLTDVVPARYLSAGI</sequence>
<evidence type="ECO:0000256" key="4">
    <source>
        <dbReference type="ARBA" id="ARBA00025212"/>
    </source>
</evidence>
<dbReference type="RefSeq" id="WP_021193332.1">
    <property type="nucleotide sequence ID" value="NZ_CP012606.1"/>
</dbReference>
<dbReference type="EC" id="2.7.1.-" evidence="5"/>
<dbReference type="InterPro" id="IPR042080">
    <property type="entry name" value="RNA_2'-PTrans_N"/>
</dbReference>
<evidence type="ECO:0000256" key="1">
    <source>
        <dbReference type="ARBA" id="ARBA00009836"/>
    </source>
</evidence>
<dbReference type="GO" id="GO:0003950">
    <property type="term" value="F:NAD+ poly-ADP-ribosyltransferase activity"/>
    <property type="evidence" value="ECO:0007669"/>
    <property type="project" value="InterPro"/>
</dbReference>
<name>A0AAC9BN92_9RALS</name>
<reference evidence="6 7" key="1">
    <citation type="submission" date="2015-09" db="EMBL/GenBank/DDBJ databases">
        <authorList>
            <person name="Xu Y."/>
            <person name="Nagy A."/>
            <person name="Liu N.T."/>
            <person name="Nou X."/>
        </authorList>
    </citation>
    <scope>NUCLEOTIDE SEQUENCE [LARGE SCALE GENOMIC DNA]</scope>
    <source>
        <strain evidence="6 7">FC1138</strain>
    </source>
</reference>
<dbReference type="GO" id="GO:0000215">
    <property type="term" value="F:tRNA 2'-phosphotransferase activity"/>
    <property type="evidence" value="ECO:0007669"/>
    <property type="project" value="TreeGrafter"/>
</dbReference>
<evidence type="ECO:0000256" key="3">
    <source>
        <dbReference type="ARBA" id="ARBA00023027"/>
    </source>
</evidence>
<dbReference type="SUPFAM" id="SSF56399">
    <property type="entry name" value="ADP-ribosylation"/>
    <property type="match status" value="1"/>
</dbReference>
<organism evidence="6 7">
    <name type="scientific">Ralstonia insidiosa</name>
    <dbReference type="NCBI Taxonomy" id="190721"/>
    <lineage>
        <taxon>Bacteria</taxon>
        <taxon>Pseudomonadati</taxon>
        <taxon>Pseudomonadota</taxon>
        <taxon>Betaproteobacteria</taxon>
        <taxon>Burkholderiales</taxon>
        <taxon>Burkholderiaceae</taxon>
        <taxon>Ralstonia</taxon>
    </lineage>
</organism>
<dbReference type="AlphaFoldDB" id="A0AAC9BN92"/>
<dbReference type="Gene3D" id="1.10.10.970">
    <property type="entry name" value="RNA 2'-phosphotransferase, Tpt1/KptA family, N-terminal domain"/>
    <property type="match status" value="1"/>
</dbReference>
<evidence type="ECO:0000256" key="2">
    <source>
        <dbReference type="ARBA" id="ARBA00022679"/>
    </source>
</evidence>
<gene>
    <name evidence="5" type="primary">kptA</name>
    <name evidence="6" type="ORF">ACS15_5291</name>
</gene>
<protein>
    <recommendedName>
        <fullName evidence="5">Probable RNA 2'-phosphotransferase</fullName>
        <ecNumber evidence="5">2.7.1.-</ecNumber>
    </recommendedName>
</protein>
<accession>A0AAC9BN92</accession>
<evidence type="ECO:0000256" key="5">
    <source>
        <dbReference type="HAMAP-Rule" id="MF_00299"/>
    </source>
</evidence>